<proteinExistence type="predicted"/>
<sequence length="320" mass="35072">MPDNFQRARGADTCHHAPQDWDRVNHVFSSLALEYPMDIDRDPEDSEWQQFCDHNLAALPQRSLYAQACAAVGRPMTRLALREAGDIVAGAQFLTRTLLGVPVWLTSRGPLSGNAPLSQTCAALSCATPRLTLMTPQDAGGAPRRRLSLAGPQVATLDLRGGPEAIRARMHQKWRNRLVKSETARVTPARLNATPESLAPLLRAEKAQQKARNYRALPAEFTLALHHADARALWLYEAAGGQMLFLKHGNTATYWIGHAPDAARRANAHNAILWRAACDLAAAGVVQIDLGRVDPRAAGLLRFKRESGARLQSLGRSRLL</sequence>
<dbReference type="Proteomes" id="UP000193862">
    <property type="component" value="Unassembled WGS sequence"/>
</dbReference>
<dbReference type="InterPro" id="IPR050644">
    <property type="entry name" value="PG_Glycine_Bridge_Synth"/>
</dbReference>
<reference evidence="2 3" key="1">
    <citation type="submission" date="2017-03" db="EMBL/GenBank/DDBJ databases">
        <authorList>
            <person name="Afonso C.L."/>
            <person name="Miller P.J."/>
            <person name="Scott M.A."/>
            <person name="Spackman E."/>
            <person name="Goraichik I."/>
            <person name="Dimitrov K.M."/>
            <person name="Suarez D.L."/>
            <person name="Swayne D.E."/>
        </authorList>
    </citation>
    <scope>NUCLEOTIDE SEQUENCE [LARGE SCALE GENOMIC DNA]</scope>
    <source>
        <strain evidence="2 3">CECT 8620</strain>
    </source>
</reference>
<dbReference type="InterPro" id="IPR038740">
    <property type="entry name" value="BioF2-like_GNAT_dom"/>
</dbReference>
<dbReference type="PANTHER" id="PTHR36174">
    <property type="entry name" value="LIPID II:GLYCINE GLYCYLTRANSFERASE"/>
    <property type="match status" value="1"/>
</dbReference>
<dbReference type="AlphaFoldDB" id="A0A1Y5T7C8"/>
<dbReference type="EMBL" id="FWFS01000009">
    <property type="protein sequence ID" value="SLN57488.1"/>
    <property type="molecule type" value="Genomic_DNA"/>
</dbReference>
<evidence type="ECO:0000259" key="1">
    <source>
        <dbReference type="Pfam" id="PF13480"/>
    </source>
</evidence>
<feature type="domain" description="BioF2-like acetyltransferase" evidence="1">
    <location>
        <begin position="175"/>
        <end position="294"/>
    </location>
</feature>
<evidence type="ECO:0000313" key="3">
    <source>
        <dbReference type="Proteomes" id="UP000193862"/>
    </source>
</evidence>
<dbReference type="Pfam" id="PF13480">
    <property type="entry name" value="Acetyltransf_6"/>
    <property type="match status" value="1"/>
</dbReference>
<dbReference type="InterPro" id="IPR016181">
    <property type="entry name" value="Acyl_CoA_acyltransferase"/>
</dbReference>
<organism evidence="2 3">
    <name type="scientific">Aquimixticola soesokkakensis</name>
    <dbReference type="NCBI Taxonomy" id="1519096"/>
    <lineage>
        <taxon>Bacteria</taxon>
        <taxon>Pseudomonadati</taxon>
        <taxon>Pseudomonadota</taxon>
        <taxon>Alphaproteobacteria</taxon>
        <taxon>Rhodobacterales</taxon>
        <taxon>Paracoccaceae</taxon>
        <taxon>Aquimixticola</taxon>
    </lineage>
</organism>
<dbReference type="Gene3D" id="3.40.630.30">
    <property type="match status" value="1"/>
</dbReference>
<keyword evidence="3" id="KW-1185">Reference proteome</keyword>
<gene>
    <name evidence="2" type="ORF">AQS8620_02548</name>
</gene>
<protein>
    <recommendedName>
        <fullName evidence="1">BioF2-like acetyltransferase domain-containing protein</fullName>
    </recommendedName>
</protein>
<accession>A0A1Y5T7C8</accession>
<name>A0A1Y5T7C8_9RHOB</name>
<dbReference type="SUPFAM" id="SSF55729">
    <property type="entry name" value="Acyl-CoA N-acyltransferases (Nat)"/>
    <property type="match status" value="1"/>
</dbReference>
<evidence type="ECO:0000313" key="2">
    <source>
        <dbReference type="EMBL" id="SLN57488.1"/>
    </source>
</evidence>
<dbReference type="PANTHER" id="PTHR36174:SF1">
    <property type="entry name" value="LIPID II:GLYCINE GLYCYLTRANSFERASE"/>
    <property type="match status" value="1"/>
</dbReference>